<gene>
    <name evidence="1" type="ORF">DES52_103282</name>
</gene>
<dbReference type="EMBL" id="QJSX01000003">
    <property type="protein sequence ID" value="PYE55449.1"/>
    <property type="molecule type" value="Genomic_DNA"/>
</dbReference>
<accession>A0A318SLP0</accession>
<protein>
    <submittedName>
        <fullName evidence="1">Uncharacterized protein</fullName>
    </submittedName>
</protein>
<dbReference type="Proteomes" id="UP000248326">
    <property type="component" value="Unassembled WGS sequence"/>
</dbReference>
<sequence>MNTARPDARLFPTLALVVWPTPTPSARLASASSSLRPSLFPALASVRWQGSPRVGA</sequence>
<comment type="caution">
    <text evidence="1">The sequence shown here is derived from an EMBL/GenBank/DDBJ whole genome shotgun (WGS) entry which is preliminary data.</text>
</comment>
<dbReference type="AlphaFoldDB" id="A0A318SLP0"/>
<evidence type="ECO:0000313" key="1">
    <source>
        <dbReference type="EMBL" id="PYE55449.1"/>
    </source>
</evidence>
<name>A0A318SLP0_9DEIO</name>
<keyword evidence="2" id="KW-1185">Reference proteome</keyword>
<dbReference type="RefSeq" id="WP_170130901.1">
    <property type="nucleotide sequence ID" value="NZ_QJSX01000003.1"/>
</dbReference>
<proteinExistence type="predicted"/>
<evidence type="ECO:0000313" key="2">
    <source>
        <dbReference type="Proteomes" id="UP000248326"/>
    </source>
</evidence>
<organism evidence="1 2">
    <name type="scientific">Deinococcus yavapaiensis KR-236</name>
    <dbReference type="NCBI Taxonomy" id="694435"/>
    <lineage>
        <taxon>Bacteria</taxon>
        <taxon>Thermotogati</taxon>
        <taxon>Deinococcota</taxon>
        <taxon>Deinococci</taxon>
        <taxon>Deinococcales</taxon>
        <taxon>Deinococcaceae</taxon>
        <taxon>Deinococcus</taxon>
    </lineage>
</organism>
<reference evidence="1 2" key="1">
    <citation type="submission" date="2018-06" db="EMBL/GenBank/DDBJ databases">
        <title>Genomic Encyclopedia of Type Strains, Phase IV (KMG-IV): sequencing the most valuable type-strain genomes for metagenomic binning, comparative biology and taxonomic classification.</title>
        <authorList>
            <person name="Goeker M."/>
        </authorList>
    </citation>
    <scope>NUCLEOTIDE SEQUENCE [LARGE SCALE GENOMIC DNA]</scope>
    <source>
        <strain evidence="1 2">DSM 18048</strain>
    </source>
</reference>